<evidence type="ECO:0000256" key="1">
    <source>
        <dbReference type="SAM" id="Phobius"/>
    </source>
</evidence>
<dbReference type="STRING" id="29367.CLPUN_48700"/>
<sequence>MKKYNKSVVKNFKIILMMFILIFQLFYWIGYSNLISNAAEIENTLDEIYISENNYTKDMTNIVEPYINNALESGYVDGDEDIKLYYEKYKVKDAKGNIVLCHGYTESLERYHELSYYFMKNGYNVFGVEHRGHAR</sequence>
<dbReference type="InterPro" id="IPR029058">
    <property type="entry name" value="AB_hydrolase_fold"/>
</dbReference>
<evidence type="ECO:0000313" key="3">
    <source>
        <dbReference type="EMBL" id="OOM71853.1"/>
    </source>
</evidence>
<evidence type="ECO:0000259" key="2">
    <source>
        <dbReference type="Pfam" id="PF12146"/>
    </source>
</evidence>
<dbReference type="Pfam" id="PF12146">
    <property type="entry name" value="Hydrolase_4"/>
    <property type="match status" value="1"/>
</dbReference>
<gene>
    <name evidence="3" type="ORF">CLPUN_48700</name>
</gene>
<feature type="domain" description="Serine aminopeptidase S33" evidence="2">
    <location>
        <begin position="93"/>
        <end position="134"/>
    </location>
</feature>
<keyword evidence="4" id="KW-1185">Reference proteome</keyword>
<dbReference type="SUPFAM" id="SSF53474">
    <property type="entry name" value="alpha/beta-Hydrolases"/>
    <property type="match status" value="1"/>
</dbReference>
<dbReference type="InterPro" id="IPR022742">
    <property type="entry name" value="Hydrolase_4"/>
</dbReference>
<keyword evidence="1" id="KW-0472">Membrane</keyword>
<protein>
    <submittedName>
        <fullName evidence="3">Lysophospholipase L2</fullName>
    </submittedName>
</protein>
<dbReference type="Gene3D" id="3.40.50.1820">
    <property type="entry name" value="alpha/beta hydrolase"/>
    <property type="match status" value="1"/>
</dbReference>
<accession>A0A1S8T2D6</accession>
<keyword evidence="1" id="KW-0812">Transmembrane</keyword>
<dbReference type="EMBL" id="LZZM01000226">
    <property type="protein sequence ID" value="OOM71853.1"/>
    <property type="molecule type" value="Genomic_DNA"/>
</dbReference>
<dbReference type="Proteomes" id="UP000190890">
    <property type="component" value="Unassembled WGS sequence"/>
</dbReference>
<keyword evidence="1" id="KW-1133">Transmembrane helix</keyword>
<name>A0A1S8T2D6_9CLOT</name>
<dbReference type="AlphaFoldDB" id="A0A1S8T2D6"/>
<comment type="caution">
    <text evidence="3">The sequence shown here is derived from an EMBL/GenBank/DDBJ whole genome shotgun (WGS) entry which is preliminary data.</text>
</comment>
<reference evidence="3 4" key="1">
    <citation type="submission" date="2016-05" db="EMBL/GenBank/DDBJ databases">
        <title>Microbial solvent formation.</title>
        <authorList>
            <person name="Poehlein A."/>
            <person name="Montoya Solano J.D."/>
            <person name="Flitsch S."/>
            <person name="Krabben P."/>
            <person name="Duerre P."/>
            <person name="Daniel R."/>
        </authorList>
    </citation>
    <scope>NUCLEOTIDE SEQUENCE [LARGE SCALE GENOMIC DNA]</scope>
    <source>
        <strain evidence="3 4">DSM 2619</strain>
    </source>
</reference>
<proteinExistence type="predicted"/>
<organism evidence="3 4">
    <name type="scientific">Clostridium puniceum</name>
    <dbReference type="NCBI Taxonomy" id="29367"/>
    <lineage>
        <taxon>Bacteria</taxon>
        <taxon>Bacillati</taxon>
        <taxon>Bacillota</taxon>
        <taxon>Clostridia</taxon>
        <taxon>Eubacteriales</taxon>
        <taxon>Clostridiaceae</taxon>
        <taxon>Clostridium</taxon>
    </lineage>
</organism>
<evidence type="ECO:0000313" key="4">
    <source>
        <dbReference type="Proteomes" id="UP000190890"/>
    </source>
</evidence>
<feature type="transmembrane region" description="Helical" evidence="1">
    <location>
        <begin position="12"/>
        <end position="31"/>
    </location>
</feature>